<keyword evidence="5" id="KW-0687">Ribonucleoprotein</keyword>
<evidence type="ECO:0000256" key="7">
    <source>
        <dbReference type="ARBA" id="ARBA00035318"/>
    </source>
</evidence>
<dbReference type="CDD" id="cd23702">
    <property type="entry name" value="eL14"/>
    <property type="match status" value="1"/>
</dbReference>
<feature type="domain" description="Large ribosomal subunit protein eL14" evidence="10">
    <location>
        <begin position="308"/>
        <end position="379"/>
    </location>
</feature>
<dbReference type="Gene3D" id="6.10.250.2270">
    <property type="match status" value="1"/>
</dbReference>
<evidence type="ECO:0000256" key="2">
    <source>
        <dbReference type="ARBA" id="ARBA00009283"/>
    </source>
</evidence>
<dbReference type="Pfam" id="PF01929">
    <property type="entry name" value="Ribosomal_L14e"/>
    <property type="match status" value="1"/>
</dbReference>
<keyword evidence="9" id="KW-0472">Membrane</keyword>
<dbReference type="GO" id="GO:0042273">
    <property type="term" value="P:ribosomal large subunit biogenesis"/>
    <property type="evidence" value="ECO:0007669"/>
    <property type="project" value="TreeGrafter"/>
</dbReference>
<dbReference type="PANTHER" id="PTHR11127">
    <property type="entry name" value="60S RIBOSOMAL PROTEIN L14"/>
    <property type="match status" value="1"/>
</dbReference>
<evidence type="ECO:0000259" key="10">
    <source>
        <dbReference type="Pfam" id="PF01929"/>
    </source>
</evidence>
<dbReference type="SUPFAM" id="SSF50104">
    <property type="entry name" value="Translation proteins SH3-like domain"/>
    <property type="match status" value="1"/>
</dbReference>
<evidence type="ECO:0000256" key="6">
    <source>
        <dbReference type="ARBA" id="ARBA00035215"/>
    </source>
</evidence>
<keyword evidence="9" id="KW-0812">Transmembrane</keyword>
<evidence type="ECO:0000256" key="3">
    <source>
        <dbReference type="ARBA" id="ARBA00022801"/>
    </source>
</evidence>
<reference evidence="12" key="1">
    <citation type="journal article" date="2013" name="Nat. Genet.">
        <title>The draft genomes of soft-shell turtle and green sea turtle yield insights into the development and evolution of the turtle-specific body plan.</title>
        <authorList>
            <person name="Wang Z."/>
            <person name="Pascual-Anaya J."/>
            <person name="Zadissa A."/>
            <person name="Li W."/>
            <person name="Niimura Y."/>
            <person name="Huang Z."/>
            <person name="Li C."/>
            <person name="White S."/>
            <person name="Xiong Z."/>
            <person name="Fang D."/>
            <person name="Wang B."/>
            <person name="Ming Y."/>
            <person name="Chen Y."/>
            <person name="Zheng Y."/>
            <person name="Kuraku S."/>
            <person name="Pignatelli M."/>
            <person name="Herrero J."/>
            <person name="Beal K."/>
            <person name="Nozawa M."/>
            <person name="Li Q."/>
            <person name="Wang J."/>
            <person name="Zhang H."/>
            <person name="Yu L."/>
            <person name="Shigenobu S."/>
            <person name="Wang J."/>
            <person name="Liu J."/>
            <person name="Flicek P."/>
            <person name="Searle S."/>
            <person name="Wang J."/>
            <person name="Kuratani S."/>
            <person name="Yin Y."/>
            <person name="Aken B."/>
            <person name="Zhang G."/>
            <person name="Irie N."/>
        </authorList>
    </citation>
    <scope>NUCLEOTIDE SEQUENCE [LARGE SCALE GENOMIC DNA]</scope>
</reference>
<feature type="transmembrane region" description="Helical" evidence="9">
    <location>
        <begin position="21"/>
        <end position="43"/>
    </location>
</feature>
<keyword evidence="3" id="KW-0378">Hydrolase</keyword>
<dbReference type="InterPro" id="IPR039660">
    <property type="entry name" value="Ribosomal_eL14"/>
</dbReference>
<dbReference type="InterPro" id="IPR014722">
    <property type="entry name" value="Rib_uL2_dom2"/>
</dbReference>
<dbReference type="Proteomes" id="UP000031443">
    <property type="component" value="Unassembled WGS sequence"/>
</dbReference>
<keyword evidence="12" id="KW-1185">Reference proteome</keyword>
<comment type="similarity">
    <text evidence="1">Belongs to the eukaryotic ribosomal protein eL14 family.</text>
</comment>
<comment type="similarity">
    <text evidence="2">Belongs to the GDA1/CD39 NTPase family.</text>
</comment>
<dbReference type="STRING" id="8469.M7BMR7"/>
<dbReference type="EMBL" id="KB555793">
    <property type="protein sequence ID" value="EMP29482.1"/>
    <property type="molecule type" value="Genomic_DNA"/>
</dbReference>
<dbReference type="InterPro" id="IPR002784">
    <property type="entry name" value="Ribosomal_eL14_dom"/>
</dbReference>
<evidence type="ECO:0000256" key="4">
    <source>
        <dbReference type="ARBA" id="ARBA00022980"/>
    </source>
</evidence>
<dbReference type="GO" id="GO:0006412">
    <property type="term" value="P:translation"/>
    <property type="evidence" value="ECO:0007669"/>
    <property type="project" value="InterPro"/>
</dbReference>
<dbReference type="PANTHER" id="PTHR11127:SF2">
    <property type="entry name" value="LARGE RIBOSOMAL SUBUNIT PROTEIN EL14"/>
    <property type="match status" value="1"/>
</dbReference>
<dbReference type="GO" id="GO:0003723">
    <property type="term" value="F:RNA binding"/>
    <property type="evidence" value="ECO:0007669"/>
    <property type="project" value="InterPro"/>
</dbReference>
<dbReference type="eggNOG" id="KOG1386">
    <property type="taxonomic scope" value="Eukaryota"/>
</dbReference>
<dbReference type="FunFam" id="2.30.30.30:FF:000022">
    <property type="entry name" value="60S ribosomal protein L14"/>
    <property type="match status" value="1"/>
</dbReference>
<dbReference type="GO" id="GO:0016787">
    <property type="term" value="F:hydrolase activity"/>
    <property type="evidence" value="ECO:0007669"/>
    <property type="project" value="UniProtKB-KW"/>
</dbReference>
<organism evidence="11 12">
    <name type="scientific">Chelonia mydas</name>
    <name type="common">Green sea-turtle</name>
    <name type="synonym">Chelonia agassizi</name>
    <dbReference type="NCBI Taxonomy" id="8469"/>
    <lineage>
        <taxon>Eukaryota</taxon>
        <taxon>Metazoa</taxon>
        <taxon>Chordata</taxon>
        <taxon>Craniata</taxon>
        <taxon>Vertebrata</taxon>
        <taxon>Euteleostomi</taxon>
        <taxon>Archelosauria</taxon>
        <taxon>Testudinata</taxon>
        <taxon>Testudines</taxon>
        <taxon>Cryptodira</taxon>
        <taxon>Durocryptodira</taxon>
        <taxon>Americhelydia</taxon>
        <taxon>Chelonioidea</taxon>
        <taxon>Cheloniidae</taxon>
        <taxon>Chelonia</taxon>
    </lineage>
</organism>
<evidence type="ECO:0000313" key="12">
    <source>
        <dbReference type="Proteomes" id="UP000031443"/>
    </source>
</evidence>
<dbReference type="Gene3D" id="3.30.420.150">
    <property type="entry name" value="Exopolyphosphatase. Domain 2"/>
    <property type="match status" value="1"/>
</dbReference>
<dbReference type="Gene3D" id="3.30.420.40">
    <property type="match status" value="1"/>
</dbReference>
<gene>
    <name evidence="11" type="ORF">UY3_13394</name>
</gene>
<dbReference type="AlphaFoldDB" id="M7BMR7"/>
<dbReference type="Pfam" id="PF01150">
    <property type="entry name" value="GDA1_CD39"/>
    <property type="match status" value="2"/>
</dbReference>
<feature type="region of interest" description="Disordered" evidence="8">
    <location>
        <begin position="156"/>
        <end position="191"/>
    </location>
</feature>
<dbReference type="Gene3D" id="2.30.30.30">
    <property type="match status" value="1"/>
</dbReference>
<keyword evidence="4 11" id="KW-0689">Ribosomal protein</keyword>
<feature type="compositionally biased region" description="Basic residues" evidence="8">
    <location>
        <begin position="166"/>
        <end position="185"/>
    </location>
</feature>
<evidence type="ECO:0000256" key="8">
    <source>
        <dbReference type="SAM" id="MobiDB-lite"/>
    </source>
</evidence>
<evidence type="ECO:0000256" key="1">
    <source>
        <dbReference type="ARBA" id="ARBA00006592"/>
    </source>
</evidence>
<name>M7BMR7_CHEMY</name>
<protein>
    <recommendedName>
        <fullName evidence="6">Large ribosomal subunit protein eL14</fullName>
    </recommendedName>
    <alternativeName>
        <fullName evidence="7">60S ribosomal protein L14</fullName>
    </alternativeName>
</protein>
<evidence type="ECO:0000313" key="11">
    <source>
        <dbReference type="EMBL" id="EMP29482.1"/>
    </source>
</evidence>
<sequence>MFTVLSRQPCQKTGVKVLSKTSTIITLVFLLLSIVVVVAVTLVQINHKEVLSPGLKYGIVLDAGSSRTTVYLYEWPAEKENDTGIVSQTFKCSVKGPGISSYGNNPQEIVKPIDDCMNKVKEKIPSRLHKNIPTYLGATAGMRLLSVDAINRSPIALPSTPELHQGKRRKRSRQGSGGHRSHTARTRKECMQNSNSTLQVQLYGYEYSVYTHSFQCYGRDEAEKRLLALLVQVGNSSIAWSLGYMLNLTNMIPAESQLIQLPVFKRYVEIGRVAYISFGPHAGKLVAIVDVIDQNRALVDGPCSGVRRQAMPFKCMQLTDFVLKFPHSARQKHVRVAWEKENINEKWIGTRWAKKIEAREKKAKMTDFDRYKVMKAKKMGQFLRQPLHLFIQFYVFVHANPLIRTHTHETIYPCK</sequence>
<proteinExistence type="inferred from homology"/>
<dbReference type="InterPro" id="IPR008991">
    <property type="entry name" value="Translation_prot_SH3-like_sf"/>
</dbReference>
<evidence type="ECO:0000256" key="9">
    <source>
        <dbReference type="SAM" id="Phobius"/>
    </source>
</evidence>
<dbReference type="InterPro" id="IPR000407">
    <property type="entry name" value="GDA1_CD39_NTPase"/>
</dbReference>
<accession>M7BMR7</accession>
<evidence type="ECO:0000256" key="5">
    <source>
        <dbReference type="ARBA" id="ARBA00023274"/>
    </source>
</evidence>
<dbReference type="GO" id="GO:0003735">
    <property type="term" value="F:structural constituent of ribosome"/>
    <property type="evidence" value="ECO:0007669"/>
    <property type="project" value="InterPro"/>
</dbReference>
<keyword evidence="9" id="KW-1133">Transmembrane helix</keyword>
<dbReference type="GO" id="GO:0022625">
    <property type="term" value="C:cytosolic large ribosomal subunit"/>
    <property type="evidence" value="ECO:0007669"/>
    <property type="project" value="TreeGrafter"/>
</dbReference>